<feature type="chain" id="PRO_5027044986" description="Protein amnionless" evidence="11">
    <location>
        <begin position="20"/>
        <end position="427"/>
    </location>
</feature>
<protein>
    <recommendedName>
        <fullName evidence="2">Protein amnionless</fullName>
    </recommendedName>
</protein>
<dbReference type="GO" id="GO:0015031">
    <property type="term" value="P:protein transport"/>
    <property type="evidence" value="ECO:0007669"/>
    <property type="project" value="UniProtKB-KW"/>
</dbReference>
<comment type="subcellular location">
    <subcellularLocation>
        <location evidence="1">Cell membrane</location>
        <topology evidence="1">Single-pass type I membrane protein</topology>
    </subcellularLocation>
</comment>
<keyword evidence="7" id="KW-0653">Protein transport</keyword>
<evidence type="ECO:0000256" key="6">
    <source>
        <dbReference type="ARBA" id="ARBA00022729"/>
    </source>
</evidence>
<evidence type="ECO:0000256" key="10">
    <source>
        <dbReference type="SAM" id="Phobius"/>
    </source>
</evidence>
<dbReference type="GO" id="GO:0030139">
    <property type="term" value="C:endocytic vesicle"/>
    <property type="evidence" value="ECO:0007669"/>
    <property type="project" value="TreeGrafter"/>
</dbReference>
<feature type="transmembrane region" description="Helical" evidence="10">
    <location>
        <begin position="340"/>
        <end position="359"/>
    </location>
</feature>
<dbReference type="GO" id="GO:0016324">
    <property type="term" value="C:apical plasma membrane"/>
    <property type="evidence" value="ECO:0007669"/>
    <property type="project" value="TreeGrafter"/>
</dbReference>
<keyword evidence="5 10" id="KW-0812">Transmembrane</keyword>
<keyword evidence="3" id="KW-0813">Transport</keyword>
<dbReference type="AlphaFoldDB" id="A0A6J2JDY3"/>
<dbReference type="KEGG" id="bman:114241026"/>
<evidence type="ECO:0000313" key="12">
    <source>
        <dbReference type="Proteomes" id="UP000504629"/>
    </source>
</evidence>
<keyword evidence="8 10" id="KW-1133">Transmembrane helix</keyword>
<gene>
    <name evidence="13" type="primary">LOC114241026</name>
</gene>
<keyword evidence="12" id="KW-1185">Reference proteome</keyword>
<dbReference type="Pfam" id="PF14828">
    <property type="entry name" value="Amnionless"/>
    <property type="match status" value="1"/>
</dbReference>
<evidence type="ECO:0000256" key="4">
    <source>
        <dbReference type="ARBA" id="ARBA00022475"/>
    </source>
</evidence>
<dbReference type="Proteomes" id="UP000504629">
    <property type="component" value="Unplaced"/>
</dbReference>
<evidence type="ECO:0000256" key="7">
    <source>
        <dbReference type="ARBA" id="ARBA00022927"/>
    </source>
</evidence>
<feature type="signal peptide" evidence="11">
    <location>
        <begin position="1"/>
        <end position="19"/>
    </location>
</feature>
<dbReference type="GO" id="GO:0006898">
    <property type="term" value="P:receptor-mediated endocytosis"/>
    <property type="evidence" value="ECO:0007669"/>
    <property type="project" value="TreeGrafter"/>
</dbReference>
<keyword evidence="6 11" id="KW-0732">Signal</keyword>
<dbReference type="PANTHER" id="PTHR14995:SF2">
    <property type="entry name" value="PROTEIN AMNIONLESS"/>
    <property type="match status" value="1"/>
</dbReference>
<sequence length="427" mass="47741">MYTSTSLLLFSSIVAIASAALVKWVPNGSFNLPANFKDKKLPCSKQTVVFPDRMTGSVKMQSEEKVKELVLPVDGEIILETLIVLGEDPTETNCTEGYSYYMDQSMSSWAQAGVWSSLRFNEATPDSEKLPCEGDDVEFPNAKYTVILPDSMQSVRSLKVSGETYTTESFLSRASESEEEQAFQLNSLLQTGVKVSSRTCRHKNGCPCQKFPLEIDCSLKYCPQPSCLAPIKPDGYCCKQCGGYITFEIDDDFDMIAFNELVDKTVQSYGGNVVYHIGFTPVKDSRTLQLVVVEKGAYTGTSAEIANYIDKTIEKHWFKSSKLAKISGSPLDKANLGGKMFFSMFFAVALVMGAIYLYYYRLPKIEFPVINRGSRRMFSRFQRRTDSVVSLTRRDSTIIGGGRTAFRNPMYDSRRGRVEVAESVVEE</sequence>
<evidence type="ECO:0000256" key="5">
    <source>
        <dbReference type="ARBA" id="ARBA00022692"/>
    </source>
</evidence>
<dbReference type="OrthoDB" id="10067964at2759"/>
<evidence type="ECO:0000256" key="3">
    <source>
        <dbReference type="ARBA" id="ARBA00022448"/>
    </source>
</evidence>
<keyword evidence="9 10" id="KW-0472">Membrane</keyword>
<proteinExistence type="predicted"/>
<dbReference type="CTD" id="33199"/>
<evidence type="ECO:0000256" key="8">
    <source>
        <dbReference type="ARBA" id="ARBA00022989"/>
    </source>
</evidence>
<dbReference type="RefSeq" id="XP_028027538.1">
    <property type="nucleotide sequence ID" value="XM_028171737.1"/>
</dbReference>
<name>A0A6J2JDY3_BOMMA</name>
<dbReference type="PANTHER" id="PTHR14995">
    <property type="entry name" value="AMNIONLESS"/>
    <property type="match status" value="1"/>
</dbReference>
<dbReference type="InterPro" id="IPR026112">
    <property type="entry name" value="AMN"/>
</dbReference>
<evidence type="ECO:0000256" key="1">
    <source>
        <dbReference type="ARBA" id="ARBA00004251"/>
    </source>
</evidence>
<evidence type="ECO:0000256" key="9">
    <source>
        <dbReference type="ARBA" id="ARBA00023136"/>
    </source>
</evidence>
<accession>A0A6J2JDY3</accession>
<dbReference type="GeneID" id="114241026"/>
<keyword evidence="4" id="KW-1003">Cell membrane</keyword>
<reference evidence="13" key="1">
    <citation type="submission" date="2025-08" db="UniProtKB">
        <authorList>
            <consortium name="RefSeq"/>
        </authorList>
    </citation>
    <scope>IDENTIFICATION</scope>
    <source>
        <tissue evidence="13">Silk gland</tissue>
    </source>
</reference>
<evidence type="ECO:0000256" key="2">
    <source>
        <dbReference type="ARBA" id="ARBA00021200"/>
    </source>
</evidence>
<evidence type="ECO:0000256" key="11">
    <source>
        <dbReference type="SAM" id="SignalP"/>
    </source>
</evidence>
<evidence type="ECO:0000313" key="13">
    <source>
        <dbReference type="RefSeq" id="XP_028027538.1"/>
    </source>
</evidence>
<organism evidence="12 13">
    <name type="scientific">Bombyx mandarina</name>
    <name type="common">Wild silk moth</name>
    <name type="synonym">Wild silkworm</name>
    <dbReference type="NCBI Taxonomy" id="7092"/>
    <lineage>
        <taxon>Eukaryota</taxon>
        <taxon>Metazoa</taxon>
        <taxon>Ecdysozoa</taxon>
        <taxon>Arthropoda</taxon>
        <taxon>Hexapoda</taxon>
        <taxon>Insecta</taxon>
        <taxon>Pterygota</taxon>
        <taxon>Neoptera</taxon>
        <taxon>Endopterygota</taxon>
        <taxon>Lepidoptera</taxon>
        <taxon>Glossata</taxon>
        <taxon>Ditrysia</taxon>
        <taxon>Bombycoidea</taxon>
        <taxon>Bombycidae</taxon>
        <taxon>Bombycinae</taxon>
        <taxon>Bombyx</taxon>
    </lineage>
</organism>